<sequence length="159" mass="18359">MLRTALWKVMAAMASGLMTLRGVGSFSIEFDVKECMKRKEIGFREGNFYECPSPAYSDCCERDGQFTCCEPLVNKTILYFLIRSFPQRPKIVRSVWAVERSSHWWGRVVVQTYTDRQWVEDFRMTRLSRQVKPARMKRAQLTSVGEPSTARAQPGSGEM</sequence>
<reference evidence="3 4" key="1">
    <citation type="journal article" date="2023" name="Sci. Data">
        <title>Genome assembly of the Korean intertidal mud-creeper Batillaria attramentaria.</title>
        <authorList>
            <person name="Patra A.K."/>
            <person name="Ho P.T."/>
            <person name="Jun S."/>
            <person name="Lee S.J."/>
            <person name="Kim Y."/>
            <person name="Won Y.J."/>
        </authorList>
    </citation>
    <scope>NUCLEOTIDE SEQUENCE [LARGE SCALE GENOMIC DNA]</scope>
    <source>
        <strain evidence="3">Wonlab-2016</strain>
    </source>
</reference>
<feature type="region of interest" description="Disordered" evidence="1">
    <location>
        <begin position="138"/>
        <end position="159"/>
    </location>
</feature>
<gene>
    <name evidence="3" type="ORF">BaRGS_00029208</name>
</gene>
<organism evidence="3 4">
    <name type="scientific">Batillaria attramentaria</name>
    <dbReference type="NCBI Taxonomy" id="370345"/>
    <lineage>
        <taxon>Eukaryota</taxon>
        <taxon>Metazoa</taxon>
        <taxon>Spiralia</taxon>
        <taxon>Lophotrochozoa</taxon>
        <taxon>Mollusca</taxon>
        <taxon>Gastropoda</taxon>
        <taxon>Caenogastropoda</taxon>
        <taxon>Sorbeoconcha</taxon>
        <taxon>Cerithioidea</taxon>
        <taxon>Batillariidae</taxon>
        <taxon>Batillaria</taxon>
    </lineage>
</organism>
<evidence type="ECO:0000256" key="1">
    <source>
        <dbReference type="SAM" id="MobiDB-lite"/>
    </source>
</evidence>
<feature type="chain" id="PRO_5044801996" evidence="2">
    <location>
        <begin position="26"/>
        <end position="159"/>
    </location>
</feature>
<evidence type="ECO:0000313" key="3">
    <source>
        <dbReference type="EMBL" id="KAK7479571.1"/>
    </source>
</evidence>
<proteinExistence type="predicted"/>
<keyword evidence="4" id="KW-1185">Reference proteome</keyword>
<protein>
    <submittedName>
        <fullName evidence="3">Uncharacterized protein</fullName>
    </submittedName>
</protein>
<dbReference type="AlphaFoldDB" id="A0ABD0JWY9"/>
<evidence type="ECO:0000256" key="2">
    <source>
        <dbReference type="SAM" id="SignalP"/>
    </source>
</evidence>
<dbReference type="Proteomes" id="UP001519460">
    <property type="component" value="Unassembled WGS sequence"/>
</dbReference>
<evidence type="ECO:0000313" key="4">
    <source>
        <dbReference type="Proteomes" id="UP001519460"/>
    </source>
</evidence>
<feature type="signal peptide" evidence="2">
    <location>
        <begin position="1"/>
        <end position="25"/>
    </location>
</feature>
<comment type="caution">
    <text evidence="3">The sequence shown here is derived from an EMBL/GenBank/DDBJ whole genome shotgun (WGS) entry which is preliminary data.</text>
</comment>
<name>A0ABD0JWY9_9CAEN</name>
<dbReference type="EMBL" id="JACVVK020000300">
    <property type="protein sequence ID" value="KAK7479571.1"/>
    <property type="molecule type" value="Genomic_DNA"/>
</dbReference>
<accession>A0ABD0JWY9</accession>
<keyword evidence="2" id="KW-0732">Signal</keyword>